<evidence type="ECO:0000256" key="1">
    <source>
        <dbReference type="SAM" id="Phobius"/>
    </source>
</evidence>
<evidence type="ECO:0008006" key="4">
    <source>
        <dbReference type="Google" id="ProtNLM"/>
    </source>
</evidence>
<evidence type="ECO:0000313" key="2">
    <source>
        <dbReference type="EMBL" id="TCP22487.1"/>
    </source>
</evidence>
<dbReference type="AlphaFoldDB" id="A0A4R2NLP7"/>
<protein>
    <recommendedName>
        <fullName evidence="4">Transmembrane protein</fullName>
    </recommendedName>
</protein>
<keyword evidence="1" id="KW-0812">Transmembrane</keyword>
<accession>A0A4R2NLP7</accession>
<dbReference type="EMBL" id="SLXL01000006">
    <property type="protein sequence ID" value="TCP22487.1"/>
    <property type="molecule type" value="Genomic_DNA"/>
</dbReference>
<keyword evidence="1" id="KW-1133">Transmembrane helix</keyword>
<evidence type="ECO:0000313" key="3">
    <source>
        <dbReference type="Proteomes" id="UP000295733"/>
    </source>
</evidence>
<name>A0A4R2NLP7_RHOAD</name>
<keyword evidence="1" id="KW-0472">Membrane</keyword>
<feature type="transmembrane region" description="Helical" evidence="1">
    <location>
        <begin position="82"/>
        <end position="100"/>
    </location>
</feature>
<proteinExistence type="predicted"/>
<organism evidence="2 3">
    <name type="scientific">Rhodovulum adriaticum</name>
    <name type="common">Rhodopseudomonas adriatica</name>
    <dbReference type="NCBI Taxonomy" id="35804"/>
    <lineage>
        <taxon>Bacteria</taxon>
        <taxon>Pseudomonadati</taxon>
        <taxon>Pseudomonadota</taxon>
        <taxon>Alphaproteobacteria</taxon>
        <taxon>Rhodobacterales</taxon>
        <taxon>Paracoccaceae</taxon>
        <taxon>Rhodovulum</taxon>
    </lineage>
</organism>
<reference evidence="2 3" key="1">
    <citation type="submission" date="2019-03" db="EMBL/GenBank/DDBJ databases">
        <title>Genomic Encyclopedia of Type Strains, Phase IV (KMG-IV): sequencing the most valuable type-strain genomes for metagenomic binning, comparative biology and taxonomic classification.</title>
        <authorList>
            <person name="Goeker M."/>
        </authorList>
    </citation>
    <scope>NUCLEOTIDE SEQUENCE [LARGE SCALE GENOMIC DNA]</scope>
    <source>
        <strain evidence="2 3">DSM 2781</strain>
    </source>
</reference>
<dbReference type="Proteomes" id="UP000295733">
    <property type="component" value="Unassembled WGS sequence"/>
</dbReference>
<keyword evidence="3" id="KW-1185">Reference proteome</keyword>
<comment type="caution">
    <text evidence="2">The sequence shown here is derived from an EMBL/GenBank/DDBJ whole genome shotgun (WGS) entry which is preliminary data.</text>
</comment>
<dbReference type="RefSeq" id="WP_132603218.1">
    <property type="nucleotide sequence ID" value="NZ_NRRP01000015.1"/>
</dbReference>
<sequence length="147" mass="15650">MSPKLHAAAGTLGMGLIALFWTSTVWVELFGTPQGIATVKTNIVQGLWLLVPALAAAGIGGAQSARNRRGPIIQAKTRRMRIAGLNGLLILVPSALFLAGKAQMADFDGAFYAVQTVELLAGAVNMRLLWLNLRDGRAMARARVAQR</sequence>
<feature type="transmembrane region" description="Helical" evidence="1">
    <location>
        <begin position="12"/>
        <end position="31"/>
    </location>
</feature>
<dbReference type="OrthoDB" id="5195601at2"/>
<feature type="transmembrane region" description="Helical" evidence="1">
    <location>
        <begin position="43"/>
        <end position="62"/>
    </location>
</feature>
<feature type="transmembrane region" description="Helical" evidence="1">
    <location>
        <begin position="112"/>
        <end position="133"/>
    </location>
</feature>
<gene>
    <name evidence="2" type="ORF">EV656_10673</name>
</gene>